<accession>A0A917FQG4</accession>
<comment type="caution">
    <text evidence="1">The sequence shown here is derived from an EMBL/GenBank/DDBJ whole genome shotgun (WGS) entry which is preliminary data.</text>
</comment>
<reference evidence="1" key="2">
    <citation type="submission" date="2020-09" db="EMBL/GenBank/DDBJ databases">
        <authorList>
            <person name="Sun Q."/>
            <person name="Zhou Y."/>
        </authorList>
    </citation>
    <scope>NUCLEOTIDE SEQUENCE</scope>
    <source>
        <strain evidence="1">CGMCC 1.16134</strain>
    </source>
</reference>
<dbReference type="EMBL" id="BMKR01000029">
    <property type="protein sequence ID" value="GGF99677.1"/>
    <property type="molecule type" value="Genomic_DNA"/>
</dbReference>
<gene>
    <name evidence="1" type="ORF">GCM10010912_50600</name>
</gene>
<name>A0A917FQG4_9BACL</name>
<dbReference type="RefSeq" id="WP_189029845.1">
    <property type="nucleotide sequence ID" value="NZ_BMKR01000029.1"/>
</dbReference>
<organism evidence="1 2">
    <name type="scientific">Paenibacillus albidus</name>
    <dbReference type="NCBI Taxonomy" id="2041023"/>
    <lineage>
        <taxon>Bacteria</taxon>
        <taxon>Bacillati</taxon>
        <taxon>Bacillota</taxon>
        <taxon>Bacilli</taxon>
        <taxon>Bacillales</taxon>
        <taxon>Paenibacillaceae</taxon>
        <taxon>Paenibacillus</taxon>
    </lineage>
</organism>
<sequence length="71" mass="7560">MMELVRGVVTGESLLGFDLLIGTGDGELEKLETVSRLLCGRRADGATVLSTGKEDLEPSELSPFSYLSTVV</sequence>
<evidence type="ECO:0000313" key="2">
    <source>
        <dbReference type="Proteomes" id="UP000637643"/>
    </source>
</evidence>
<dbReference type="AlphaFoldDB" id="A0A917FQG4"/>
<dbReference type="Proteomes" id="UP000637643">
    <property type="component" value="Unassembled WGS sequence"/>
</dbReference>
<proteinExistence type="predicted"/>
<dbReference type="Gene3D" id="3.40.50.2300">
    <property type="match status" value="1"/>
</dbReference>
<keyword evidence="2" id="KW-1185">Reference proteome</keyword>
<protein>
    <submittedName>
        <fullName evidence="1">Uncharacterized protein</fullName>
    </submittedName>
</protein>
<evidence type="ECO:0000313" key="1">
    <source>
        <dbReference type="EMBL" id="GGF99677.1"/>
    </source>
</evidence>
<reference evidence="1" key="1">
    <citation type="journal article" date="2014" name="Int. J. Syst. Evol. Microbiol.">
        <title>Complete genome sequence of Corynebacterium casei LMG S-19264T (=DSM 44701T), isolated from a smear-ripened cheese.</title>
        <authorList>
            <consortium name="US DOE Joint Genome Institute (JGI-PGF)"/>
            <person name="Walter F."/>
            <person name="Albersmeier A."/>
            <person name="Kalinowski J."/>
            <person name="Ruckert C."/>
        </authorList>
    </citation>
    <scope>NUCLEOTIDE SEQUENCE</scope>
    <source>
        <strain evidence="1">CGMCC 1.16134</strain>
    </source>
</reference>